<feature type="chain" id="PRO_5027082907" description="Lipoprotein" evidence="7">
    <location>
        <begin position="24"/>
        <end position="269"/>
    </location>
</feature>
<evidence type="ECO:0000313" key="9">
    <source>
        <dbReference type="Proteomes" id="UP000472580"/>
    </source>
</evidence>
<dbReference type="InterPro" id="IPR004872">
    <property type="entry name" value="Lipoprotein_NlpA"/>
</dbReference>
<dbReference type="PANTHER" id="PTHR30429">
    <property type="entry name" value="D-METHIONINE-BINDING LIPOPROTEIN METQ"/>
    <property type="match status" value="1"/>
</dbReference>
<accession>A0A6L6YL42</accession>
<evidence type="ECO:0000256" key="5">
    <source>
        <dbReference type="ARBA" id="ARBA00023288"/>
    </source>
</evidence>
<comment type="subcellular location">
    <subcellularLocation>
        <location evidence="1">Membrane</location>
        <topology evidence="1">Lipid-anchor</topology>
    </subcellularLocation>
</comment>
<dbReference type="GO" id="GO:0016020">
    <property type="term" value="C:membrane"/>
    <property type="evidence" value="ECO:0007669"/>
    <property type="project" value="UniProtKB-SubCell"/>
</dbReference>
<dbReference type="AlphaFoldDB" id="A0A6L6YL42"/>
<feature type="signal peptide" evidence="7">
    <location>
        <begin position="1"/>
        <end position="23"/>
    </location>
</feature>
<evidence type="ECO:0000256" key="3">
    <source>
        <dbReference type="ARBA" id="ARBA00023136"/>
    </source>
</evidence>
<reference evidence="8 9" key="1">
    <citation type="submission" date="2019-12" db="EMBL/GenBank/DDBJ databases">
        <title>Microbes associate with the intestines of laboratory mice.</title>
        <authorList>
            <person name="Navarre W."/>
            <person name="Wong E."/>
        </authorList>
    </citation>
    <scope>NUCLEOTIDE SEQUENCE [LARGE SCALE GENOMIC DNA]</scope>
    <source>
        <strain evidence="8 9">NM82_D38</strain>
    </source>
</reference>
<dbReference type="RefSeq" id="WP_160335862.1">
    <property type="nucleotide sequence ID" value="NZ_WSRP01000031.1"/>
</dbReference>
<dbReference type="EMBL" id="WSRP01000031">
    <property type="protein sequence ID" value="MVX57438.1"/>
    <property type="molecule type" value="Genomic_DNA"/>
</dbReference>
<dbReference type="SUPFAM" id="SSF53850">
    <property type="entry name" value="Periplasmic binding protein-like II"/>
    <property type="match status" value="1"/>
</dbReference>
<dbReference type="Pfam" id="PF03180">
    <property type="entry name" value="Lipoprotein_9"/>
    <property type="match status" value="1"/>
</dbReference>
<organism evidence="8 9">
    <name type="scientific">Parasutterella muris</name>
    <dbReference type="NCBI Taxonomy" id="2565572"/>
    <lineage>
        <taxon>Bacteria</taxon>
        <taxon>Pseudomonadati</taxon>
        <taxon>Pseudomonadota</taxon>
        <taxon>Betaproteobacteria</taxon>
        <taxon>Burkholderiales</taxon>
        <taxon>Sutterellaceae</taxon>
        <taxon>Parasutterella</taxon>
    </lineage>
</organism>
<sequence>MQRRSLIKGAFAGFLAVSSLSLAVTSFAANTVTLKVGASPLVSGDVLNFVKPELAKKGIDLKIIEFTDYIQPNLALADKEIDANLFQHKPFMEKFCQDRGLKLTALPGIYIAPIALYSKKIKDVKEIKKGDRLTIPNDPTNGGRALQLLAGAGLLKLKPGVGHMATVDDIVENPLKLKIIEVEAATLPRTLDDVRAAVINQTYALPAGLNPLKDSLLLEPKDSPYANMLAIRTGDEKRPEIETLDAALHTPEVKQFIIERFKGSLIPSF</sequence>
<gene>
    <name evidence="8" type="ORF">E5987_09545</name>
</gene>
<dbReference type="PIRSF" id="PIRSF002854">
    <property type="entry name" value="MetQ"/>
    <property type="match status" value="1"/>
</dbReference>
<dbReference type="PANTHER" id="PTHR30429:SF0">
    <property type="entry name" value="METHIONINE-BINDING LIPOPROTEIN METQ"/>
    <property type="match status" value="1"/>
</dbReference>
<evidence type="ECO:0000256" key="6">
    <source>
        <dbReference type="PIRNR" id="PIRNR002854"/>
    </source>
</evidence>
<protein>
    <recommendedName>
        <fullName evidence="6">Lipoprotein</fullName>
    </recommendedName>
</protein>
<keyword evidence="5 6" id="KW-0449">Lipoprotein</keyword>
<dbReference type="OrthoDB" id="9812878at2"/>
<evidence type="ECO:0000256" key="7">
    <source>
        <dbReference type="SAM" id="SignalP"/>
    </source>
</evidence>
<keyword evidence="2 7" id="KW-0732">Signal</keyword>
<comment type="caution">
    <text evidence="8">The sequence shown here is derived from an EMBL/GenBank/DDBJ whole genome shotgun (WGS) entry which is preliminary data.</text>
</comment>
<keyword evidence="4" id="KW-0564">Palmitate</keyword>
<dbReference type="Gene3D" id="3.40.190.10">
    <property type="entry name" value="Periplasmic binding protein-like II"/>
    <property type="match status" value="2"/>
</dbReference>
<evidence type="ECO:0000313" key="8">
    <source>
        <dbReference type="EMBL" id="MVX57438.1"/>
    </source>
</evidence>
<evidence type="ECO:0000256" key="2">
    <source>
        <dbReference type="ARBA" id="ARBA00022729"/>
    </source>
</evidence>
<dbReference type="Proteomes" id="UP000472580">
    <property type="component" value="Unassembled WGS sequence"/>
</dbReference>
<evidence type="ECO:0000256" key="4">
    <source>
        <dbReference type="ARBA" id="ARBA00023139"/>
    </source>
</evidence>
<evidence type="ECO:0000256" key="1">
    <source>
        <dbReference type="ARBA" id="ARBA00004635"/>
    </source>
</evidence>
<proteinExistence type="inferred from homology"/>
<keyword evidence="3" id="KW-0472">Membrane</keyword>
<comment type="similarity">
    <text evidence="6">Belongs to the nlpA lipoprotein family.</text>
</comment>
<keyword evidence="9" id="KW-1185">Reference proteome</keyword>
<name>A0A6L6YL42_9BURK</name>